<name>A0A0B0EFL8_9BACT</name>
<comment type="caution">
    <text evidence="2">The sequence shown here is derived from an EMBL/GenBank/DDBJ whole genome shotgun (WGS) entry which is preliminary data.</text>
</comment>
<dbReference type="AlphaFoldDB" id="A0A0B0EFL8"/>
<dbReference type="eggNOG" id="COG0564">
    <property type="taxonomic scope" value="Bacteria"/>
</dbReference>
<dbReference type="EMBL" id="JRYO01000164">
    <property type="protein sequence ID" value="KHE91892.1"/>
    <property type="molecule type" value="Genomic_DNA"/>
</dbReference>
<dbReference type="PROSITE" id="PS01129">
    <property type="entry name" value="PSI_RLU"/>
    <property type="match status" value="1"/>
</dbReference>
<reference evidence="2 3" key="1">
    <citation type="submission" date="2014-10" db="EMBL/GenBank/DDBJ databases">
        <title>Draft genome of anammox bacterium scalindua brodae, obtained using differential coverage binning of sequence data from two enrichment reactors.</title>
        <authorList>
            <person name="Speth D.R."/>
            <person name="Russ L."/>
            <person name="Kartal B."/>
            <person name="Op den Camp H.J."/>
            <person name="Dutilh B.E."/>
            <person name="Jetten M.S."/>
        </authorList>
    </citation>
    <scope>NUCLEOTIDE SEQUENCE [LARGE SCALE GENOMIC DNA]</scope>
    <source>
        <strain evidence="2">RU1</strain>
    </source>
</reference>
<gene>
    <name evidence="2" type="ORF">SCABRO_02359</name>
</gene>
<feature type="domain" description="Pseudouridine synthase RsuA/RluA-like" evidence="1">
    <location>
        <begin position="24"/>
        <end position="175"/>
    </location>
</feature>
<evidence type="ECO:0000313" key="2">
    <source>
        <dbReference type="EMBL" id="KHE91892.1"/>
    </source>
</evidence>
<protein>
    <submittedName>
        <fullName evidence="2">Pseudouridine synthase</fullName>
    </submittedName>
</protein>
<dbReference type="InterPro" id="IPR006224">
    <property type="entry name" value="PsdUridine_synth_RluA-like_CS"/>
</dbReference>
<dbReference type="GO" id="GO:0140098">
    <property type="term" value="F:catalytic activity, acting on RNA"/>
    <property type="evidence" value="ECO:0007669"/>
    <property type="project" value="UniProtKB-ARBA"/>
</dbReference>
<sequence length="232" mass="26819">MKKFKPVPFRHRPKGLTIIYEDQDIIVINKSCGLLTVEANYEKVKTAHQILTTYIRKGSLKSKKQLFPVHRLDRDTSGVLVFAKSYGTAETLKVHWKDVKKKYIAMVHGILKEKSGTITSYLTENENYEVYSVTDHRKGDLAKTRYKVVRESNVYSLVEIELLTGRKNQVRVHFSEKGHPLVGDIKYGKKDGPKGRLALHSQFLTFKHPRTDKEVTFQAEVPIFFKRHFKTA</sequence>
<dbReference type="InterPro" id="IPR050188">
    <property type="entry name" value="RluA_PseudoU_synthase"/>
</dbReference>
<proteinExistence type="predicted"/>
<dbReference type="InterPro" id="IPR006145">
    <property type="entry name" value="PsdUridine_synth_RsuA/RluA"/>
</dbReference>
<dbReference type="Pfam" id="PF00849">
    <property type="entry name" value="PseudoU_synth_2"/>
    <property type="match status" value="1"/>
</dbReference>
<dbReference type="Proteomes" id="UP000030652">
    <property type="component" value="Unassembled WGS sequence"/>
</dbReference>
<dbReference type="PANTHER" id="PTHR21600">
    <property type="entry name" value="MITOCHONDRIAL RNA PSEUDOURIDINE SYNTHASE"/>
    <property type="match status" value="1"/>
</dbReference>
<accession>A0A0B0EFL8</accession>
<evidence type="ECO:0000259" key="1">
    <source>
        <dbReference type="Pfam" id="PF00849"/>
    </source>
</evidence>
<dbReference type="GO" id="GO:0009982">
    <property type="term" value="F:pseudouridine synthase activity"/>
    <property type="evidence" value="ECO:0007669"/>
    <property type="project" value="InterPro"/>
</dbReference>
<dbReference type="GO" id="GO:0003723">
    <property type="term" value="F:RNA binding"/>
    <property type="evidence" value="ECO:0007669"/>
    <property type="project" value="InterPro"/>
</dbReference>
<dbReference type="CDD" id="cd02869">
    <property type="entry name" value="PseudoU_synth_RluA_like"/>
    <property type="match status" value="1"/>
</dbReference>
<dbReference type="InterPro" id="IPR020103">
    <property type="entry name" value="PsdUridine_synth_cat_dom_sf"/>
</dbReference>
<organism evidence="2 3">
    <name type="scientific">Candidatus Scalindua brodae</name>
    <dbReference type="NCBI Taxonomy" id="237368"/>
    <lineage>
        <taxon>Bacteria</taxon>
        <taxon>Pseudomonadati</taxon>
        <taxon>Planctomycetota</taxon>
        <taxon>Candidatus Brocadiia</taxon>
        <taxon>Candidatus Brocadiales</taxon>
        <taxon>Candidatus Scalinduaceae</taxon>
        <taxon>Candidatus Scalindua</taxon>
    </lineage>
</organism>
<dbReference type="GO" id="GO:0001522">
    <property type="term" value="P:pseudouridine synthesis"/>
    <property type="evidence" value="ECO:0007669"/>
    <property type="project" value="InterPro"/>
</dbReference>
<dbReference type="SUPFAM" id="SSF55120">
    <property type="entry name" value="Pseudouridine synthase"/>
    <property type="match status" value="1"/>
</dbReference>
<dbReference type="GO" id="GO:0006396">
    <property type="term" value="P:RNA processing"/>
    <property type="evidence" value="ECO:0007669"/>
    <property type="project" value="UniProtKB-ARBA"/>
</dbReference>
<dbReference type="Gene3D" id="3.30.2350.10">
    <property type="entry name" value="Pseudouridine synthase"/>
    <property type="match status" value="1"/>
</dbReference>
<evidence type="ECO:0000313" key="3">
    <source>
        <dbReference type="Proteomes" id="UP000030652"/>
    </source>
</evidence>